<feature type="compositionally biased region" description="Acidic residues" evidence="1">
    <location>
        <begin position="259"/>
        <end position="274"/>
    </location>
</feature>
<dbReference type="EMBL" id="MIKF01000571">
    <property type="protein sequence ID" value="RTE69474.1"/>
    <property type="molecule type" value="Genomic_DNA"/>
</dbReference>
<protein>
    <submittedName>
        <fullName evidence="2">Uncharacterized protein</fullName>
    </submittedName>
</protein>
<feature type="region of interest" description="Disordered" evidence="1">
    <location>
        <begin position="1"/>
        <end position="24"/>
    </location>
</feature>
<feature type="region of interest" description="Disordered" evidence="1">
    <location>
        <begin position="161"/>
        <end position="236"/>
    </location>
</feature>
<evidence type="ECO:0000256" key="1">
    <source>
        <dbReference type="SAM" id="MobiDB-lite"/>
    </source>
</evidence>
<accession>A0A430L178</accession>
<feature type="region of interest" description="Disordered" evidence="1">
    <location>
        <begin position="259"/>
        <end position="279"/>
    </location>
</feature>
<evidence type="ECO:0000313" key="3">
    <source>
        <dbReference type="Proteomes" id="UP000287124"/>
    </source>
</evidence>
<feature type="region of interest" description="Disordered" evidence="1">
    <location>
        <begin position="50"/>
        <end position="112"/>
    </location>
</feature>
<comment type="caution">
    <text evidence="2">The sequence shown here is derived from an EMBL/GenBank/DDBJ whole genome shotgun (WGS) entry which is preliminary data.</text>
</comment>
<evidence type="ECO:0000313" key="2">
    <source>
        <dbReference type="EMBL" id="RTE69474.1"/>
    </source>
</evidence>
<reference evidence="2 3" key="1">
    <citation type="submission" date="2017-06" db="EMBL/GenBank/DDBJ databases">
        <title>Comparative genomic analysis of Ambrosia Fusariam Clade fungi.</title>
        <authorList>
            <person name="Stajich J.E."/>
            <person name="Carrillo J."/>
            <person name="Kijimoto T."/>
            <person name="Eskalen A."/>
            <person name="O'Donnell K."/>
            <person name="Kasson M."/>
        </authorList>
    </citation>
    <scope>NUCLEOTIDE SEQUENCE [LARGE SCALE GENOMIC DNA]</scope>
    <source>
        <strain evidence="2 3">UCR1854</strain>
    </source>
</reference>
<proteinExistence type="predicted"/>
<sequence length="1344" mass="153557">MPEAPKKRGRPRKYDTPGEKARQDVIAKRARRRLRNSSVHGDVRFQVYVPQPMEGLPPSSSLQRRPESTSSLDVLADAASRSNRTEMPLTSLEPHRTRETGLNSPSPLGDAASRLCEMGPYGDQYHSIEDDDICETSDSRLHNATISGASQRDSTLRLLPERTSTLPNPDAHEAVENDASRIRDDENATGQEDGTGGGLLSDVESPLEDAFETDSSSESNVSDAESEMDMDDASVPSESDLYLAKRFLERTWGRLCDCPGEEEEEEEEEEENADEGARPGLSLKEMADYWRNLAVPDAIGTASPQAQTDENEQVQLDWSPILSGGDSRPNLNIQRSQKITPSIQRTWDVDSVISWASCLSINRGLYVSYHPPTSRNFGSSIHVFHQGTALHLIPHLRLGSGRQSPQLGVYVFFPGISHVCRTTTYLTKDERRMWINQLLLPAIRHSCPPDVIQHHPRSFDDVESKAYSRQRETCGGMVSNRMDMHHYLPQEYLQAIWHRMTQNTEQPELAMFRGMFIVLSAKNIKLEAKSPTFQECRAKITTHLHQVLDWSRADLSNTWVDVGLEDTAASEKCTFLHKSRCLESWVHSMRCSADKPLISSEHFNWNLTGQAGSARVETRRSHPLRKGGIAYAQRYNVNKDLFSTASKRDCGLFGEPNLEGLTCPSSLLDAWIVAARQYRNAGLATSLQSAPKLKRLRKVFQAMKSRIGFALDSSMETSFGVREEYRISWELFTAVDPSTSHPRGPHRPFWALPTAHVNEFMRWEFNRWLSAIEFVRARGSRRDANWEDHQRNMIVVTILLRSLKASVNCHHVAKRSQMFKGTYKNRQGKPLRGLDFENSMRQTGLAWLPPDLFNWSDFHLHDDLVASTTFTFNGLQGVFRNWKDVESVSREYCKARELEDHLRTSEPSAYPDILDRMRKMIYRQFALQVIRQTCSTNPVLDSGFESEHESAWEGYRGLSYEIIHTLAGEPPYLSFTRKGPHKLGRAYHDRVQGLFDWDDGIARTLWDHCYYRQLTRKFHASIEIHLGAADAESWKGSLGRYALPHFWIIPHYNMHSLFTRMPKSPGQLNPIRPFISGLHQWRKWEDDMELCREDRWLLGGNVYMSGFPVSLLPENAAEAETGTDAAETGLRTSSIDFGCPVPFTEIPRTIEEGLDFTRQLYASGNQKILAHYEHARDCLEQALEDPLCDLLLMIVLTFTSSTDTPTLPQNKSNFEPGPRRNRQLLAVTLMTRMLWFLYPQCFPWDRDDGMVLRIPEMMKKMEHRGINNRILCKLGWVVRNPAYKYRENPRNYELDLRSDEKLLELRTELLSSMNDPPAFIGLVFDTQDDVWVERCLKIIATHTT</sequence>
<name>A0A430L178_9HYPO</name>
<dbReference type="Proteomes" id="UP000287124">
    <property type="component" value="Unassembled WGS sequence"/>
</dbReference>
<feature type="compositionally biased region" description="Low complexity" evidence="1">
    <location>
        <begin position="213"/>
        <end position="223"/>
    </location>
</feature>
<feature type="compositionally biased region" description="Basic and acidic residues" evidence="1">
    <location>
        <begin position="170"/>
        <end position="186"/>
    </location>
</feature>
<feature type="compositionally biased region" description="Polar residues" evidence="1">
    <location>
        <begin position="58"/>
        <end position="72"/>
    </location>
</feature>
<organism evidence="2 3">
    <name type="scientific">Fusarium euwallaceae</name>
    <dbReference type="NCBI Taxonomy" id="1147111"/>
    <lineage>
        <taxon>Eukaryota</taxon>
        <taxon>Fungi</taxon>
        <taxon>Dikarya</taxon>
        <taxon>Ascomycota</taxon>
        <taxon>Pezizomycotina</taxon>
        <taxon>Sordariomycetes</taxon>
        <taxon>Hypocreomycetidae</taxon>
        <taxon>Hypocreales</taxon>
        <taxon>Nectriaceae</taxon>
        <taxon>Fusarium</taxon>
        <taxon>Fusarium solani species complex</taxon>
    </lineage>
</organism>
<gene>
    <name evidence="2" type="ORF">BHE90_016146</name>
</gene>
<keyword evidence="3" id="KW-1185">Reference proteome</keyword>